<proteinExistence type="predicted"/>
<sequence>MRKTIFAALLGLGLWSCESQTASETVGQDATEPTLELVDSVVVESLAELSLGAVNTANGQMIFKDRFLKQFLLTAADGTILDTLAIKGDGPDQVAFPMEMAFMGDGLVVKDMSAEMPLNFFGPDFRKEKTGKPIAKGINMIEVTRTRVSFSPFQSQGKTLLVGTDANAIEPQLMAPEGQNAEFYDKAESGYVYDPTTDSLVRFNAYPDSWLPKKTRQWKGQALPYASALGEDGTIGILPRVGNQLFFFRWENGQLVSTREVKLSHPDRNETLEIDPLDQPFLHPVFSDLKGGGQYFLVEFHTEIPKAVRDEFRAKNENYINDPAFNEAFRKYRKAKYILVDQSGQSKAIAELPVQGSVHYFDKNDVLYIKPSSEVEKDYNVFYRYQVSGGAMD</sequence>
<keyword evidence="3" id="KW-1185">Reference proteome</keyword>
<protein>
    <recommendedName>
        <fullName evidence="4">DUF4221 domain-containing protein</fullName>
    </recommendedName>
</protein>
<evidence type="ECO:0000313" key="2">
    <source>
        <dbReference type="EMBL" id="MBN7810426.1"/>
    </source>
</evidence>
<accession>A0ABS3C040</accession>
<dbReference type="RefSeq" id="WP_206577189.1">
    <property type="nucleotide sequence ID" value="NZ_JAFKCT010000001.1"/>
</dbReference>
<keyword evidence="1" id="KW-0732">Signal</keyword>
<feature type="chain" id="PRO_5045718195" description="DUF4221 domain-containing protein" evidence="1">
    <location>
        <begin position="22"/>
        <end position="393"/>
    </location>
</feature>
<dbReference type="Proteomes" id="UP000664317">
    <property type="component" value="Unassembled WGS sequence"/>
</dbReference>
<dbReference type="EMBL" id="JAFKCT010000001">
    <property type="protein sequence ID" value="MBN7810426.1"/>
    <property type="molecule type" value="Genomic_DNA"/>
</dbReference>
<organism evidence="2 3">
    <name type="scientific">Algoriphagus oliviformis</name>
    <dbReference type="NCBI Taxonomy" id="2811231"/>
    <lineage>
        <taxon>Bacteria</taxon>
        <taxon>Pseudomonadati</taxon>
        <taxon>Bacteroidota</taxon>
        <taxon>Cytophagia</taxon>
        <taxon>Cytophagales</taxon>
        <taxon>Cyclobacteriaceae</taxon>
        <taxon>Algoriphagus</taxon>
    </lineage>
</organism>
<evidence type="ECO:0000256" key="1">
    <source>
        <dbReference type="SAM" id="SignalP"/>
    </source>
</evidence>
<gene>
    <name evidence="2" type="ORF">J0A68_05635</name>
</gene>
<reference evidence="2 3" key="1">
    <citation type="submission" date="2021-03" db="EMBL/GenBank/DDBJ databases">
        <title>novel species isolated from a fishpond in China.</title>
        <authorList>
            <person name="Lu H."/>
            <person name="Cai Z."/>
        </authorList>
    </citation>
    <scope>NUCLEOTIDE SEQUENCE [LARGE SCALE GENOMIC DNA]</scope>
    <source>
        <strain evidence="2 3">H41</strain>
    </source>
</reference>
<evidence type="ECO:0000313" key="3">
    <source>
        <dbReference type="Proteomes" id="UP000664317"/>
    </source>
</evidence>
<name>A0ABS3C040_9BACT</name>
<comment type="caution">
    <text evidence="2">The sequence shown here is derived from an EMBL/GenBank/DDBJ whole genome shotgun (WGS) entry which is preliminary data.</text>
</comment>
<feature type="signal peptide" evidence="1">
    <location>
        <begin position="1"/>
        <end position="21"/>
    </location>
</feature>
<evidence type="ECO:0008006" key="4">
    <source>
        <dbReference type="Google" id="ProtNLM"/>
    </source>
</evidence>